<sequence>MARNYTPSHIIDVLLVSMRRPILYPPGRAWYGLHQILSSLCRSPRISARAESETARPTLLATSASGSWDSGTGEARYARRRGQWIR</sequence>
<accession>A0A0D0A1B4</accession>
<organism evidence="1 2">
    <name type="scientific">Suillus luteus UH-Slu-Lm8-n1</name>
    <dbReference type="NCBI Taxonomy" id="930992"/>
    <lineage>
        <taxon>Eukaryota</taxon>
        <taxon>Fungi</taxon>
        <taxon>Dikarya</taxon>
        <taxon>Basidiomycota</taxon>
        <taxon>Agaricomycotina</taxon>
        <taxon>Agaricomycetes</taxon>
        <taxon>Agaricomycetidae</taxon>
        <taxon>Boletales</taxon>
        <taxon>Suillineae</taxon>
        <taxon>Suillaceae</taxon>
        <taxon>Suillus</taxon>
    </lineage>
</organism>
<dbReference type="Proteomes" id="UP000054485">
    <property type="component" value="Unassembled WGS sequence"/>
</dbReference>
<dbReference type="HOGENOM" id="CLU_2504095_0_0_1"/>
<evidence type="ECO:0000313" key="1">
    <source>
        <dbReference type="EMBL" id="KIK35526.1"/>
    </source>
</evidence>
<dbReference type="InParanoid" id="A0A0D0A1B4"/>
<reference evidence="1 2" key="1">
    <citation type="submission" date="2014-04" db="EMBL/GenBank/DDBJ databases">
        <authorList>
            <consortium name="DOE Joint Genome Institute"/>
            <person name="Kuo A."/>
            <person name="Ruytinx J."/>
            <person name="Rineau F."/>
            <person name="Colpaert J."/>
            <person name="Kohler A."/>
            <person name="Nagy L.G."/>
            <person name="Floudas D."/>
            <person name="Copeland A."/>
            <person name="Barry K.W."/>
            <person name="Cichocki N."/>
            <person name="Veneault-Fourrey C."/>
            <person name="LaButti K."/>
            <person name="Lindquist E.A."/>
            <person name="Lipzen A."/>
            <person name="Lundell T."/>
            <person name="Morin E."/>
            <person name="Murat C."/>
            <person name="Sun H."/>
            <person name="Tunlid A."/>
            <person name="Henrissat B."/>
            <person name="Grigoriev I.V."/>
            <person name="Hibbett D.S."/>
            <person name="Martin F."/>
            <person name="Nordberg H.P."/>
            <person name="Cantor M.N."/>
            <person name="Hua S.X."/>
        </authorList>
    </citation>
    <scope>NUCLEOTIDE SEQUENCE [LARGE SCALE GENOMIC DNA]</scope>
    <source>
        <strain evidence="1 2">UH-Slu-Lm8-n1</strain>
    </source>
</reference>
<name>A0A0D0A1B4_9AGAM</name>
<gene>
    <name evidence="1" type="ORF">CY34DRAFT_812046</name>
</gene>
<protein>
    <submittedName>
        <fullName evidence="1">Uncharacterized protein</fullName>
    </submittedName>
</protein>
<dbReference type="EMBL" id="KN835614">
    <property type="protein sequence ID" value="KIK35526.1"/>
    <property type="molecule type" value="Genomic_DNA"/>
</dbReference>
<dbReference type="AlphaFoldDB" id="A0A0D0A1B4"/>
<reference evidence="2" key="2">
    <citation type="submission" date="2015-01" db="EMBL/GenBank/DDBJ databases">
        <title>Evolutionary Origins and Diversification of the Mycorrhizal Mutualists.</title>
        <authorList>
            <consortium name="DOE Joint Genome Institute"/>
            <consortium name="Mycorrhizal Genomics Consortium"/>
            <person name="Kohler A."/>
            <person name="Kuo A."/>
            <person name="Nagy L.G."/>
            <person name="Floudas D."/>
            <person name="Copeland A."/>
            <person name="Barry K.W."/>
            <person name="Cichocki N."/>
            <person name="Veneault-Fourrey C."/>
            <person name="LaButti K."/>
            <person name="Lindquist E.A."/>
            <person name="Lipzen A."/>
            <person name="Lundell T."/>
            <person name="Morin E."/>
            <person name="Murat C."/>
            <person name="Riley R."/>
            <person name="Ohm R."/>
            <person name="Sun H."/>
            <person name="Tunlid A."/>
            <person name="Henrissat B."/>
            <person name="Grigoriev I.V."/>
            <person name="Hibbett D.S."/>
            <person name="Martin F."/>
        </authorList>
    </citation>
    <scope>NUCLEOTIDE SEQUENCE [LARGE SCALE GENOMIC DNA]</scope>
    <source>
        <strain evidence="2">UH-Slu-Lm8-n1</strain>
    </source>
</reference>
<feature type="non-terminal residue" evidence="1">
    <location>
        <position position="86"/>
    </location>
</feature>
<proteinExistence type="predicted"/>
<evidence type="ECO:0000313" key="2">
    <source>
        <dbReference type="Proteomes" id="UP000054485"/>
    </source>
</evidence>
<keyword evidence="2" id="KW-1185">Reference proteome</keyword>